<evidence type="ECO:0000259" key="7">
    <source>
        <dbReference type="PROSITE" id="PS51900"/>
    </source>
</evidence>
<evidence type="ECO:0000256" key="5">
    <source>
        <dbReference type="PROSITE-ProRule" id="PRU01248"/>
    </source>
</evidence>
<dbReference type="InterPro" id="IPR025269">
    <property type="entry name" value="SAM-like_dom"/>
</dbReference>
<keyword evidence="9" id="KW-1185">Reference proteome</keyword>
<evidence type="ECO:0000313" key="9">
    <source>
        <dbReference type="Proteomes" id="UP000714420"/>
    </source>
</evidence>
<dbReference type="InterPro" id="IPR013762">
    <property type="entry name" value="Integrase-like_cat_sf"/>
</dbReference>
<dbReference type="InterPro" id="IPR044068">
    <property type="entry name" value="CB"/>
</dbReference>
<dbReference type="SUPFAM" id="SSF56349">
    <property type="entry name" value="DNA breaking-rejoining enzymes"/>
    <property type="match status" value="1"/>
</dbReference>
<keyword evidence="2" id="KW-0229">DNA integration</keyword>
<feature type="domain" description="Core-binding (CB)" evidence="7">
    <location>
        <begin position="40"/>
        <end position="123"/>
    </location>
</feature>
<comment type="similarity">
    <text evidence="1">Belongs to the 'phage' integrase family.</text>
</comment>
<dbReference type="Pfam" id="PF13102">
    <property type="entry name" value="Phage_int_SAM_5"/>
    <property type="match status" value="1"/>
</dbReference>
<proteinExistence type="inferred from homology"/>
<gene>
    <name evidence="8" type="ORF">HPS56_12745</name>
</gene>
<dbReference type="PANTHER" id="PTHR30349:SF64">
    <property type="entry name" value="PROPHAGE INTEGRASE INTD-RELATED"/>
    <property type="match status" value="1"/>
</dbReference>
<evidence type="ECO:0000313" key="8">
    <source>
        <dbReference type="EMBL" id="NPD93183.1"/>
    </source>
</evidence>
<reference evidence="8 9" key="1">
    <citation type="submission" date="2020-05" db="EMBL/GenBank/DDBJ databases">
        <title>Distinct polysaccharide utilization as determinants for interspecies competition between intestinal Prevotella spp.</title>
        <authorList>
            <person name="Galvez E.J.C."/>
            <person name="Iljazovic A."/>
            <person name="Strowig T."/>
        </authorList>
    </citation>
    <scope>NUCLEOTIDE SEQUENCE [LARGE SCALE GENOMIC DNA]</scope>
    <source>
        <strain evidence="8 9">PMUR</strain>
    </source>
</reference>
<name>A0ABX2APQ7_9BACT</name>
<dbReference type="Gene3D" id="1.10.150.130">
    <property type="match status" value="1"/>
</dbReference>
<organism evidence="8 9">
    <name type="scientific">Xylanibacter muris</name>
    <dbReference type="NCBI Taxonomy" id="2736290"/>
    <lineage>
        <taxon>Bacteria</taxon>
        <taxon>Pseudomonadati</taxon>
        <taxon>Bacteroidota</taxon>
        <taxon>Bacteroidia</taxon>
        <taxon>Bacteroidales</taxon>
        <taxon>Prevotellaceae</taxon>
        <taxon>Xylanibacter</taxon>
    </lineage>
</organism>
<evidence type="ECO:0000256" key="4">
    <source>
        <dbReference type="ARBA" id="ARBA00023172"/>
    </source>
</evidence>
<keyword evidence="3 5" id="KW-0238">DNA-binding</keyword>
<sequence length="337" mass="39545">MKTITLRINLNELAVKGNELIIKVDNTDNEPTKTYVSDRVTMFVFMENIINDLNRQNRQRTMETYRCTLNSFKRYRNNKDIPLSDIDSKLMESYQDSLKSNGIAMNTISFYMRILRAVYNKAVRQELVADMKPFREVYTSIAKTVKRAISIDNVRRLKNYKPENKDEAFAIDMFFFSFYTRGMSMVDMASLKKTDLTDNVLTYTRKKTGQRMYIRWNGHIQDIIDRNPSPTDKYLLPIIVRLNGKERNQFRYRQGCINNTLKRISEKLNMTQSLTMYVARHSWASIARNMNIPLSVISRGMGHDSETTTKIYLKEFDSDSINRANMQIINALEIKDD</sequence>
<dbReference type="InterPro" id="IPR002104">
    <property type="entry name" value="Integrase_catalytic"/>
</dbReference>
<dbReference type="PANTHER" id="PTHR30349">
    <property type="entry name" value="PHAGE INTEGRASE-RELATED"/>
    <property type="match status" value="1"/>
</dbReference>
<dbReference type="InterPro" id="IPR050090">
    <property type="entry name" value="Tyrosine_recombinase_XerCD"/>
</dbReference>
<evidence type="ECO:0000259" key="6">
    <source>
        <dbReference type="PROSITE" id="PS51898"/>
    </source>
</evidence>
<keyword evidence="4" id="KW-0233">DNA recombination</keyword>
<dbReference type="InterPro" id="IPR010998">
    <property type="entry name" value="Integrase_recombinase_N"/>
</dbReference>
<dbReference type="RefSeq" id="WP_172277351.1">
    <property type="nucleotide sequence ID" value="NZ_CASGMU010000022.1"/>
</dbReference>
<dbReference type="InterPro" id="IPR011010">
    <property type="entry name" value="DNA_brk_join_enz"/>
</dbReference>
<dbReference type="EMBL" id="JABKKF010000018">
    <property type="protein sequence ID" value="NPD93183.1"/>
    <property type="molecule type" value="Genomic_DNA"/>
</dbReference>
<evidence type="ECO:0000256" key="2">
    <source>
        <dbReference type="ARBA" id="ARBA00022908"/>
    </source>
</evidence>
<dbReference type="Proteomes" id="UP000714420">
    <property type="component" value="Unassembled WGS sequence"/>
</dbReference>
<feature type="domain" description="Tyr recombinase" evidence="6">
    <location>
        <begin position="144"/>
        <end position="326"/>
    </location>
</feature>
<dbReference type="PROSITE" id="PS51898">
    <property type="entry name" value="TYR_RECOMBINASE"/>
    <property type="match status" value="1"/>
</dbReference>
<dbReference type="PROSITE" id="PS51900">
    <property type="entry name" value="CB"/>
    <property type="match status" value="1"/>
</dbReference>
<dbReference type="Pfam" id="PF00589">
    <property type="entry name" value="Phage_integrase"/>
    <property type="match status" value="1"/>
</dbReference>
<evidence type="ECO:0000256" key="3">
    <source>
        <dbReference type="ARBA" id="ARBA00023125"/>
    </source>
</evidence>
<dbReference type="Gene3D" id="1.10.443.10">
    <property type="entry name" value="Intergrase catalytic core"/>
    <property type="match status" value="1"/>
</dbReference>
<comment type="caution">
    <text evidence="8">The sequence shown here is derived from an EMBL/GenBank/DDBJ whole genome shotgun (WGS) entry which is preliminary data.</text>
</comment>
<evidence type="ECO:0000256" key="1">
    <source>
        <dbReference type="ARBA" id="ARBA00008857"/>
    </source>
</evidence>
<accession>A0ABX2APQ7</accession>
<protein>
    <submittedName>
        <fullName evidence="8">Site-specific integrase</fullName>
    </submittedName>
</protein>